<dbReference type="EMBL" id="JARPMG010000010">
    <property type="protein sequence ID" value="KAJ8097685.1"/>
    <property type="molecule type" value="Genomic_DNA"/>
</dbReference>
<dbReference type="Pfam" id="PF00248">
    <property type="entry name" value="Aldo_ket_red"/>
    <property type="match status" value="1"/>
</dbReference>
<dbReference type="InterPro" id="IPR023210">
    <property type="entry name" value="NADP_OxRdtase_dom"/>
</dbReference>
<dbReference type="GO" id="GO:0016616">
    <property type="term" value="F:oxidoreductase activity, acting on the CH-OH group of donors, NAD or NADP as acceptor"/>
    <property type="evidence" value="ECO:0007669"/>
    <property type="project" value="UniProtKB-ARBA"/>
</dbReference>
<dbReference type="Proteomes" id="UP001217417">
    <property type="component" value="Unassembled WGS sequence"/>
</dbReference>
<comment type="caution">
    <text evidence="3">The sequence shown here is derived from an EMBL/GenBank/DDBJ whole genome shotgun (WGS) entry which is preliminary data.</text>
</comment>
<reference evidence="3" key="1">
    <citation type="submission" date="2023-03" db="EMBL/GenBank/DDBJ databases">
        <title>Near-Complete genome sequence of Lipomyces tetrasporous NRRL Y-64009, an oleaginous yeast capable of growing on lignocellulosic hydrolysates.</title>
        <authorList>
            <consortium name="Lawrence Berkeley National Laboratory"/>
            <person name="Jagtap S.S."/>
            <person name="Liu J.-J."/>
            <person name="Walukiewicz H.E."/>
            <person name="Pangilinan J."/>
            <person name="Lipzen A."/>
            <person name="Ahrendt S."/>
            <person name="Koriabine M."/>
            <person name="Cobaugh K."/>
            <person name="Salamov A."/>
            <person name="Yoshinaga Y."/>
            <person name="Ng V."/>
            <person name="Daum C."/>
            <person name="Grigoriev I.V."/>
            <person name="Slininger P.J."/>
            <person name="Dien B.S."/>
            <person name="Jin Y.-S."/>
            <person name="Rao C.V."/>
        </authorList>
    </citation>
    <scope>NUCLEOTIDE SEQUENCE</scope>
    <source>
        <strain evidence="3">NRRL Y-64009</strain>
    </source>
</reference>
<name>A0AAD7QLS7_9ASCO</name>
<evidence type="ECO:0000256" key="1">
    <source>
        <dbReference type="ARBA" id="ARBA00023002"/>
    </source>
</evidence>
<accession>A0AAD7QLS7</accession>
<feature type="domain" description="NADP-dependent oxidoreductase" evidence="2">
    <location>
        <begin position="7"/>
        <end position="302"/>
    </location>
</feature>
<organism evidence="3 4">
    <name type="scientific">Lipomyces tetrasporus</name>
    <dbReference type="NCBI Taxonomy" id="54092"/>
    <lineage>
        <taxon>Eukaryota</taxon>
        <taxon>Fungi</taxon>
        <taxon>Dikarya</taxon>
        <taxon>Ascomycota</taxon>
        <taxon>Saccharomycotina</taxon>
        <taxon>Lipomycetes</taxon>
        <taxon>Lipomycetales</taxon>
        <taxon>Lipomycetaceae</taxon>
        <taxon>Lipomyces</taxon>
    </lineage>
</organism>
<dbReference type="PANTHER" id="PTHR43364">
    <property type="entry name" value="NADH-SPECIFIC METHYLGLYOXAL REDUCTASE-RELATED"/>
    <property type="match status" value="1"/>
</dbReference>
<proteinExistence type="predicted"/>
<dbReference type="SUPFAM" id="SSF51430">
    <property type="entry name" value="NAD(P)-linked oxidoreductase"/>
    <property type="match status" value="1"/>
</dbReference>
<sequence>MSTELKVIFGAAGIAMFPVEERKEILSVLEDNNVKEIDTAYIYSGSEAALAEVGAPARFTIDTKAPAFVPESLSKSSLLAGAKKSLDSLGVQQVDTYFLHAPDYDTPLEETLSAIQELFEAGTFVRFGLSNFTPKQVQEIYDLATAKGYVLPTVFQGNYNAVARHYETELFPLLRKLGIKFYAYSPIAGGFLVKSAEAIKAGIKGGRWDPESSIGQLYLKLYNKPKMVAALEDWESIAAEAGVSKAALAYRWTFFSSILDANYGDAVIIGATKLEQLQDTLKAIKDGPLPSDIVAKVNSIWESIKDEAPVDNIHG</sequence>
<dbReference type="InterPro" id="IPR050523">
    <property type="entry name" value="AKR_Detox_Biosynth"/>
</dbReference>
<gene>
    <name evidence="3" type="ORF">POJ06DRAFT_285535</name>
</gene>
<protein>
    <submittedName>
        <fullName evidence="3">NADP-dependent oxidoreductase domain-containing protein</fullName>
    </submittedName>
</protein>
<evidence type="ECO:0000313" key="4">
    <source>
        <dbReference type="Proteomes" id="UP001217417"/>
    </source>
</evidence>
<dbReference type="PRINTS" id="PR00069">
    <property type="entry name" value="ALDKETRDTASE"/>
</dbReference>
<dbReference type="CDD" id="cd19075">
    <property type="entry name" value="AKR_AKR7A1-5"/>
    <property type="match status" value="1"/>
</dbReference>
<evidence type="ECO:0000259" key="2">
    <source>
        <dbReference type="Pfam" id="PF00248"/>
    </source>
</evidence>
<keyword evidence="4" id="KW-1185">Reference proteome</keyword>
<dbReference type="AlphaFoldDB" id="A0AAD7QLS7"/>
<evidence type="ECO:0000313" key="3">
    <source>
        <dbReference type="EMBL" id="KAJ8097685.1"/>
    </source>
</evidence>
<dbReference type="RefSeq" id="XP_056041135.1">
    <property type="nucleotide sequence ID" value="XM_056190201.1"/>
</dbReference>
<dbReference type="PANTHER" id="PTHR43364:SF4">
    <property type="entry name" value="NAD(P)-LINKED OXIDOREDUCTASE SUPERFAMILY PROTEIN"/>
    <property type="match status" value="1"/>
</dbReference>
<dbReference type="Gene3D" id="3.20.20.100">
    <property type="entry name" value="NADP-dependent oxidoreductase domain"/>
    <property type="match status" value="1"/>
</dbReference>
<dbReference type="InterPro" id="IPR036812">
    <property type="entry name" value="NAD(P)_OxRdtase_dom_sf"/>
</dbReference>
<keyword evidence="1" id="KW-0560">Oxidoreductase</keyword>
<dbReference type="GeneID" id="80885367"/>
<dbReference type="InterPro" id="IPR020471">
    <property type="entry name" value="AKR"/>
</dbReference>